<evidence type="ECO:0000256" key="1">
    <source>
        <dbReference type="ARBA" id="ARBA00022729"/>
    </source>
</evidence>
<dbReference type="PANTHER" id="PTHR15462:SF8">
    <property type="entry name" value="SERINE PROTEASE"/>
    <property type="match status" value="1"/>
</dbReference>
<dbReference type="InterPro" id="IPR050966">
    <property type="entry name" value="Glutamyl_endopeptidase"/>
</dbReference>
<dbReference type="PRINTS" id="PR00722">
    <property type="entry name" value="CHYMOTRYPSIN"/>
</dbReference>
<keyword evidence="3" id="KW-1185">Reference proteome</keyword>
<sequence>MTYGPGVRTRPGESEIFPPDERSLVANTLRIPFRFVCCLAWEVADPRNTDRLAVRGSGTLIGERHVLTCAHNVLDDYSNRSALPMRYIWSTNMQVAPARNDRDLLGHASTVRTARVSPLWRAAANRQAANGNTQRVFGPAEGDFALLTLDTPLGLRFPPVVTMQLPAPPLGWWGHPRFGGNTRIRAYDADLLRRLRRQNVMVNHAGYPIDKCRDRPARGPATPAQLAACTGHIPDMPEWLDRGSTQWLSTGRLLDPARMTFDLDTAHGQSGGPVWLNWQGFRNLVAVFTGGSPRDTAPFDIVANQGVRLTEPILRQLRTWMRADGAEPGF</sequence>
<dbReference type="Gene3D" id="2.40.10.10">
    <property type="entry name" value="Trypsin-like serine proteases"/>
    <property type="match status" value="2"/>
</dbReference>
<dbReference type="AlphaFoldDB" id="A0A285JTV9"/>
<name>A0A285JTV9_9ACTN</name>
<dbReference type="Proteomes" id="UP000219612">
    <property type="component" value="Unassembled WGS sequence"/>
</dbReference>
<protein>
    <submittedName>
        <fullName evidence="2">V8-like Glu-specific endopeptidase</fullName>
    </submittedName>
</protein>
<dbReference type="SUPFAM" id="SSF50494">
    <property type="entry name" value="Trypsin-like serine proteases"/>
    <property type="match status" value="1"/>
</dbReference>
<dbReference type="InterPro" id="IPR009003">
    <property type="entry name" value="Peptidase_S1_PA"/>
</dbReference>
<dbReference type="InterPro" id="IPR043504">
    <property type="entry name" value="Peptidase_S1_PA_chymotrypsin"/>
</dbReference>
<dbReference type="InterPro" id="IPR001314">
    <property type="entry name" value="Peptidase_S1A"/>
</dbReference>
<evidence type="ECO:0000313" key="3">
    <source>
        <dbReference type="Proteomes" id="UP000219612"/>
    </source>
</evidence>
<proteinExistence type="predicted"/>
<organism evidence="2 3">
    <name type="scientific">Paractinoplanes atraurantiacus</name>
    <dbReference type="NCBI Taxonomy" id="1036182"/>
    <lineage>
        <taxon>Bacteria</taxon>
        <taxon>Bacillati</taxon>
        <taxon>Actinomycetota</taxon>
        <taxon>Actinomycetes</taxon>
        <taxon>Micromonosporales</taxon>
        <taxon>Micromonosporaceae</taxon>
        <taxon>Paractinoplanes</taxon>
    </lineage>
</organism>
<accession>A0A285JTV9</accession>
<evidence type="ECO:0000313" key="2">
    <source>
        <dbReference type="EMBL" id="SNY63735.1"/>
    </source>
</evidence>
<dbReference type="OrthoDB" id="1855925at2"/>
<gene>
    <name evidence="2" type="ORF">SAMN05421748_125144</name>
</gene>
<dbReference type="PANTHER" id="PTHR15462">
    <property type="entry name" value="SERINE PROTEASE"/>
    <property type="match status" value="1"/>
</dbReference>
<keyword evidence="1" id="KW-0732">Signal</keyword>
<reference evidence="2 3" key="1">
    <citation type="submission" date="2017-09" db="EMBL/GenBank/DDBJ databases">
        <authorList>
            <person name="Ehlers B."/>
            <person name="Leendertz F.H."/>
        </authorList>
    </citation>
    <scope>NUCLEOTIDE SEQUENCE [LARGE SCALE GENOMIC DNA]</scope>
    <source>
        <strain evidence="2 3">CGMCC 4.6857</strain>
    </source>
</reference>
<dbReference type="EMBL" id="OBDY01000025">
    <property type="protein sequence ID" value="SNY63735.1"/>
    <property type="molecule type" value="Genomic_DNA"/>
</dbReference>